<dbReference type="EMBL" id="ABEU02000019">
    <property type="protein sequence ID" value="PNR34026.1"/>
    <property type="molecule type" value="Genomic_DNA"/>
</dbReference>
<evidence type="ECO:0000256" key="2">
    <source>
        <dbReference type="ARBA" id="ARBA00024341"/>
    </source>
</evidence>
<dbReference type="PaxDb" id="3218-PP1S234_69V6.1"/>
<accession>A0A2K1IXN3</accession>
<feature type="region of interest" description="Disordered" evidence="3">
    <location>
        <begin position="1"/>
        <end position="131"/>
    </location>
</feature>
<feature type="compositionally biased region" description="Polar residues" evidence="3">
    <location>
        <begin position="513"/>
        <end position="533"/>
    </location>
</feature>
<dbReference type="AlphaFoldDB" id="A0A2K1IXN3"/>
<dbReference type="Gramene" id="Pp3c19_7660V3.1">
    <property type="protein sequence ID" value="Pp3c19_7660V3.1"/>
    <property type="gene ID" value="Pp3c19_7660"/>
</dbReference>
<dbReference type="GeneID" id="112272765"/>
<evidence type="ECO:0000313" key="5">
    <source>
        <dbReference type="EnsemblPlants" id="Pp3c19_7660V3.1"/>
    </source>
</evidence>
<feature type="compositionally biased region" description="Basic and acidic residues" evidence="3">
    <location>
        <begin position="361"/>
        <end position="371"/>
    </location>
</feature>
<dbReference type="GO" id="GO:0005516">
    <property type="term" value="F:calmodulin binding"/>
    <property type="evidence" value="ECO:0007669"/>
    <property type="project" value="UniProtKB-KW"/>
</dbReference>
<dbReference type="InterPro" id="IPR000048">
    <property type="entry name" value="IQ_motif_EF-hand-BS"/>
</dbReference>
<feature type="compositionally biased region" description="Polar residues" evidence="3">
    <location>
        <begin position="436"/>
        <end position="460"/>
    </location>
</feature>
<dbReference type="PROSITE" id="PS50096">
    <property type="entry name" value="IQ"/>
    <property type="match status" value="2"/>
</dbReference>
<keyword evidence="1" id="KW-0112">Calmodulin-binding</keyword>
<organism evidence="4">
    <name type="scientific">Physcomitrium patens</name>
    <name type="common">Spreading-leaved earth moss</name>
    <name type="synonym">Physcomitrella patens</name>
    <dbReference type="NCBI Taxonomy" id="3218"/>
    <lineage>
        <taxon>Eukaryota</taxon>
        <taxon>Viridiplantae</taxon>
        <taxon>Streptophyta</taxon>
        <taxon>Embryophyta</taxon>
        <taxon>Bryophyta</taxon>
        <taxon>Bryophytina</taxon>
        <taxon>Bryopsida</taxon>
        <taxon>Funariidae</taxon>
        <taxon>Funariales</taxon>
        <taxon>Funariaceae</taxon>
        <taxon>Physcomitrium</taxon>
    </lineage>
</organism>
<feature type="compositionally biased region" description="Polar residues" evidence="3">
    <location>
        <begin position="26"/>
        <end position="38"/>
    </location>
</feature>
<reference evidence="5" key="3">
    <citation type="submission" date="2020-12" db="UniProtKB">
        <authorList>
            <consortium name="EnsemblPlants"/>
        </authorList>
    </citation>
    <scope>IDENTIFICATION</scope>
</reference>
<feature type="compositionally biased region" description="Low complexity" evidence="3">
    <location>
        <begin position="467"/>
        <end position="478"/>
    </location>
</feature>
<dbReference type="OrthoDB" id="1972919at2759"/>
<dbReference type="Gramene" id="Pp3c19_7660V3.3">
    <property type="protein sequence ID" value="Pp3c19_7660V3.3"/>
    <property type="gene ID" value="Pp3c19_7660"/>
</dbReference>
<dbReference type="Pfam" id="PF00612">
    <property type="entry name" value="IQ"/>
    <property type="match status" value="1"/>
</dbReference>
<evidence type="ECO:0000256" key="3">
    <source>
        <dbReference type="SAM" id="MobiDB-lite"/>
    </source>
</evidence>
<feature type="compositionally biased region" description="Basic and acidic residues" evidence="3">
    <location>
        <begin position="716"/>
        <end position="727"/>
    </location>
</feature>
<evidence type="ECO:0000313" key="4">
    <source>
        <dbReference type="EMBL" id="PNR34026.1"/>
    </source>
</evidence>
<name>A0A2K1IXN3_PHYPA</name>
<feature type="region of interest" description="Disordered" evidence="3">
    <location>
        <begin position="361"/>
        <end position="589"/>
    </location>
</feature>
<feature type="compositionally biased region" description="Basic and acidic residues" evidence="3">
    <location>
        <begin position="93"/>
        <end position="110"/>
    </location>
</feature>
<comment type="similarity">
    <text evidence="2">Belongs to the IQD family.</text>
</comment>
<dbReference type="Proteomes" id="UP000006727">
    <property type="component" value="Chromosome 19"/>
</dbReference>
<dbReference type="FunCoup" id="A0A2K1IXN3">
    <property type="interactions" value="1468"/>
</dbReference>
<reference evidence="4 6" key="2">
    <citation type="journal article" date="2018" name="Plant J.">
        <title>The Physcomitrella patens chromosome-scale assembly reveals moss genome structure and evolution.</title>
        <authorList>
            <person name="Lang D."/>
            <person name="Ullrich K.K."/>
            <person name="Murat F."/>
            <person name="Fuchs J."/>
            <person name="Jenkins J."/>
            <person name="Haas F.B."/>
            <person name="Piednoel M."/>
            <person name="Gundlach H."/>
            <person name="Van Bel M."/>
            <person name="Meyberg R."/>
            <person name="Vives C."/>
            <person name="Morata J."/>
            <person name="Symeonidi A."/>
            <person name="Hiss M."/>
            <person name="Muchero W."/>
            <person name="Kamisugi Y."/>
            <person name="Saleh O."/>
            <person name="Blanc G."/>
            <person name="Decker E.L."/>
            <person name="van Gessel N."/>
            <person name="Grimwood J."/>
            <person name="Hayes R.D."/>
            <person name="Graham S.W."/>
            <person name="Gunter L.E."/>
            <person name="McDaniel S.F."/>
            <person name="Hoernstein S.N.W."/>
            <person name="Larsson A."/>
            <person name="Li F.W."/>
            <person name="Perroud P.F."/>
            <person name="Phillips J."/>
            <person name="Ranjan P."/>
            <person name="Rokshar D.S."/>
            <person name="Rothfels C.J."/>
            <person name="Schneider L."/>
            <person name="Shu S."/>
            <person name="Stevenson D.W."/>
            <person name="Thummler F."/>
            <person name="Tillich M."/>
            <person name="Villarreal Aguilar J.C."/>
            <person name="Widiez T."/>
            <person name="Wong G.K."/>
            <person name="Wymore A."/>
            <person name="Zhang Y."/>
            <person name="Zimmer A.D."/>
            <person name="Quatrano R.S."/>
            <person name="Mayer K.F.X."/>
            <person name="Goodstein D."/>
            <person name="Casacuberta J.M."/>
            <person name="Vandepoele K."/>
            <person name="Reski R."/>
            <person name="Cuming A.C."/>
            <person name="Tuskan G.A."/>
            <person name="Maumus F."/>
            <person name="Salse J."/>
            <person name="Schmutz J."/>
            <person name="Rensing S.A."/>
        </authorList>
    </citation>
    <scope>NUCLEOTIDE SEQUENCE [LARGE SCALE GENOMIC DNA]</scope>
    <source>
        <strain evidence="5 6">cv. Gransden 2004</strain>
    </source>
</reference>
<dbReference type="PANTHER" id="PTHR32295">
    <property type="entry name" value="IQ-DOMAIN 5-RELATED"/>
    <property type="match status" value="1"/>
</dbReference>
<feature type="compositionally biased region" description="Low complexity" evidence="3">
    <location>
        <begin position="690"/>
        <end position="712"/>
    </location>
</feature>
<dbReference type="RefSeq" id="XP_024356616.1">
    <property type="nucleotide sequence ID" value="XM_024500848.2"/>
</dbReference>
<evidence type="ECO:0000313" key="6">
    <source>
        <dbReference type="Proteomes" id="UP000006727"/>
    </source>
</evidence>
<dbReference type="CDD" id="cd23767">
    <property type="entry name" value="IQCD"/>
    <property type="match status" value="1"/>
</dbReference>
<dbReference type="KEGG" id="ppp:112272765"/>
<protein>
    <recommendedName>
        <fullName evidence="7">DUF4005 domain-containing protein</fullName>
    </recommendedName>
</protein>
<feature type="compositionally biased region" description="Polar residues" evidence="3">
    <location>
        <begin position="391"/>
        <end position="415"/>
    </location>
</feature>
<feature type="compositionally biased region" description="Polar residues" evidence="3">
    <location>
        <begin position="78"/>
        <end position="92"/>
    </location>
</feature>
<feature type="compositionally biased region" description="Low complexity" evidence="3">
    <location>
        <begin position="416"/>
        <end position="428"/>
    </location>
</feature>
<sequence length="766" mass="85035">MRGGCLCLSQRAGPELTRERSDEDTIQSSCLQATTAKSGRSWRSMGASSKFFKSLISGKRGGGAGGAVAATPAPAKAQSETKALSTTGSENAVSEREPSERSLQSEKEDAVNTPAPPKKNHGEKSNEKSHKRWTLWRHGTESDHDPETDVVSTGPVMSSYSQEFKMEQLQVMIDETMGTESPSPNSHSIVVAEWAAIRIQTAFRGFLARRALRALKGLVRLQALVRGHTVRRQAAITLRCMQALVRVQARVRARRVRMSQQGLAVQRTIGHRRLIEAQLRESELGWCASSRTKQDLQAKLQQRQEGLMKRERAIAYANSHQWRPESNGGSSQVYFNNEGDKPHWGWSWLERWMAARPWENRPLKDAPDRSPTKVAAENQDDQLPQSYMDESPTQSQALHQSSDNTSKQTSPITSTLMQLQRQQRQMLRGCNDQAESDASSTPCSNSHTPSNSENIQSSAVRRSGYMAATKSAQAKARAYNTPNPKQRTPDDGAQSKAKRRTSLPTRESRDSTRSTALSMSPSNSQATSRNSSGRGDKSHHSGESGSQPFPKPSSRRSDASSFVPEARKSTRRSPGDFMSASYNMDRGSRKASDILASAYKASGGSRKGAGDFMHQSYNFGRPTRRHGDFMTSSYNQDRPRRSAETRQSNLESATKKNDFLAHYNAQDKSTSRKDILSKSLNYEKPTQKKSSSNTVTSDSVSQSNHRSSQQPKPSRRSGEYSRSDRPTSRAVDALNRSYQSERPPFGHSADFTSHSSVHGDFWKPIR</sequence>
<feature type="region of interest" description="Disordered" evidence="3">
    <location>
        <begin position="614"/>
        <end position="766"/>
    </location>
</feature>
<dbReference type="EnsemblPlants" id="Pp3c19_7660V3.3">
    <property type="protein sequence ID" value="Pp3c19_7660V3.3"/>
    <property type="gene ID" value="Pp3c19_7660"/>
</dbReference>
<gene>
    <name evidence="5" type="primary">LOC112272765</name>
    <name evidence="4" type="ORF">PHYPA_023842</name>
</gene>
<keyword evidence="6" id="KW-1185">Reference proteome</keyword>
<dbReference type="PANTHER" id="PTHR32295:SF280">
    <property type="entry name" value="DUF4005 DOMAIN-CONTAINING PROTEIN"/>
    <property type="match status" value="1"/>
</dbReference>
<proteinExistence type="inferred from homology"/>
<evidence type="ECO:0008006" key="7">
    <source>
        <dbReference type="Google" id="ProtNLM"/>
    </source>
</evidence>
<evidence type="ECO:0000256" key="1">
    <source>
        <dbReference type="ARBA" id="ARBA00022860"/>
    </source>
</evidence>
<feature type="compositionally biased region" description="Low complexity" evidence="3">
    <location>
        <begin position="67"/>
        <end position="77"/>
    </location>
</feature>
<dbReference type="EnsemblPlants" id="Pp3c19_7660V3.1">
    <property type="protein sequence ID" value="Pp3c19_7660V3.1"/>
    <property type="gene ID" value="Pp3c19_7660"/>
</dbReference>
<reference evidence="4 6" key="1">
    <citation type="journal article" date="2008" name="Science">
        <title>The Physcomitrella genome reveals evolutionary insights into the conquest of land by plants.</title>
        <authorList>
            <person name="Rensing S."/>
            <person name="Lang D."/>
            <person name="Zimmer A."/>
            <person name="Terry A."/>
            <person name="Salamov A."/>
            <person name="Shapiro H."/>
            <person name="Nishiyama T."/>
            <person name="Perroud P.-F."/>
            <person name="Lindquist E."/>
            <person name="Kamisugi Y."/>
            <person name="Tanahashi T."/>
            <person name="Sakakibara K."/>
            <person name="Fujita T."/>
            <person name="Oishi K."/>
            <person name="Shin-I T."/>
            <person name="Kuroki Y."/>
            <person name="Toyoda A."/>
            <person name="Suzuki Y."/>
            <person name="Hashimoto A."/>
            <person name="Yamaguchi K."/>
            <person name="Sugano A."/>
            <person name="Kohara Y."/>
            <person name="Fujiyama A."/>
            <person name="Anterola A."/>
            <person name="Aoki S."/>
            <person name="Ashton N."/>
            <person name="Barbazuk W.B."/>
            <person name="Barker E."/>
            <person name="Bennetzen J."/>
            <person name="Bezanilla M."/>
            <person name="Blankenship R."/>
            <person name="Cho S.H."/>
            <person name="Dutcher S."/>
            <person name="Estelle M."/>
            <person name="Fawcett J.A."/>
            <person name="Gundlach H."/>
            <person name="Hanada K."/>
            <person name="Heyl A."/>
            <person name="Hicks K.A."/>
            <person name="Hugh J."/>
            <person name="Lohr M."/>
            <person name="Mayer K."/>
            <person name="Melkozernov A."/>
            <person name="Murata T."/>
            <person name="Nelson D."/>
            <person name="Pils B."/>
            <person name="Prigge M."/>
            <person name="Reiss B."/>
            <person name="Renner T."/>
            <person name="Rombauts S."/>
            <person name="Rushton P."/>
            <person name="Sanderfoot A."/>
            <person name="Schween G."/>
            <person name="Shiu S.-H."/>
            <person name="Stueber K."/>
            <person name="Theodoulou F.L."/>
            <person name="Tu H."/>
            <person name="Van de Peer Y."/>
            <person name="Verrier P.J."/>
            <person name="Waters E."/>
            <person name="Wood A."/>
            <person name="Yang L."/>
            <person name="Cove D."/>
            <person name="Cuming A."/>
            <person name="Hasebe M."/>
            <person name="Lucas S."/>
            <person name="Mishler D.B."/>
            <person name="Reski R."/>
            <person name="Grigoriev I."/>
            <person name="Quatrano R.S."/>
            <person name="Boore J.L."/>
        </authorList>
    </citation>
    <scope>NUCLEOTIDE SEQUENCE [LARGE SCALE GENOMIC DNA]</scope>
    <source>
        <strain evidence="5 6">cv. Gransden 2004</strain>
    </source>
</reference>